<dbReference type="GO" id="GO:0005524">
    <property type="term" value="F:ATP binding"/>
    <property type="evidence" value="ECO:0007669"/>
    <property type="project" value="UniProtKB-KW"/>
</dbReference>
<evidence type="ECO:0000256" key="5">
    <source>
        <dbReference type="ARBA" id="ARBA00038035"/>
    </source>
</evidence>
<comment type="similarity">
    <text evidence="5">Belongs to the protein kinase superfamily. STE Ser/Thr protein kinase family. MAP kinase kinase subfamily.</text>
</comment>
<evidence type="ECO:0000256" key="4">
    <source>
        <dbReference type="ARBA" id="ARBA00022840"/>
    </source>
</evidence>
<dbReference type="PANTHER" id="PTHR48013">
    <property type="entry name" value="DUAL SPECIFICITY MITOGEN-ACTIVATED PROTEIN KINASE KINASE 5-RELATED"/>
    <property type="match status" value="1"/>
</dbReference>
<dbReference type="SMART" id="SM00220">
    <property type="entry name" value="S_TKc"/>
    <property type="match status" value="1"/>
</dbReference>
<dbReference type="GO" id="GO:0004708">
    <property type="term" value="F:MAP kinase kinase activity"/>
    <property type="evidence" value="ECO:0007669"/>
    <property type="project" value="UniProtKB-EC"/>
</dbReference>
<dbReference type="InterPro" id="IPR008271">
    <property type="entry name" value="Ser/Thr_kinase_AS"/>
</dbReference>
<keyword evidence="1" id="KW-0808">Transferase</keyword>
<keyword evidence="4" id="KW-0067">ATP-binding</keyword>
<dbReference type="Gene3D" id="1.10.510.10">
    <property type="entry name" value="Transferase(Phosphotransferase) domain 1"/>
    <property type="match status" value="1"/>
</dbReference>
<evidence type="ECO:0000256" key="3">
    <source>
        <dbReference type="ARBA" id="ARBA00022777"/>
    </source>
</evidence>
<dbReference type="PIRSF" id="PIRSF000654">
    <property type="entry name" value="Integrin-linked_kinase"/>
    <property type="match status" value="1"/>
</dbReference>
<dbReference type="EC" id="2.7.12.2" evidence="6"/>
<gene>
    <name evidence="11" type="ORF">SARC_02788</name>
</gene>
<organism evidence="11 12">
    <name type="scientific">Sphaeroforma arctica JP610</name>
    <dbReference type="NCBI Taxonomy" id="667725"/>
    <lineage>
        <taxon>Eukaryota</taxon>
        <taxon>Ichthyosporea</taxon>
        <taxon>Ichthyophonida</taxon>
        <taxon>Sphaeroforma</taxon>
    </lineage>
</organism>
<dbReference type="STRING" id="667725.A0A0L0G7U5"/>
<dbReference type="eggNOG" id="KOG0581">
    <property type="taxonomic scope" value="Eukaryota"/>
</dbReference>
<dbReference type="SUPFAM" id="SSF56112">
    <property type="entry name" value="Protein kinase-like (PK-like)"/>
    <property type="match status" value="1"/>
</dbReference>
<dbReference type="PROSITE" id="PS50011">
    <property type="entry name" value="PROTEIN_KINASE_DOM"/>
    <property type="match status" value="1"/>
</dbReference>
<keyword evidence="12" id="KW-1185">Reference proteome</keyword>
<evidence type="ECO:0000256" key="6">
    <source>
        <dbReference type="ARBA" id="ARBA00038999"/>
    </source>
</evidence>
<dbReference type="Gene3D" id="3.30.200.20">
    <property type="entry name" value="Phosphorylase Kinase, domain 1"/>
    <property type="match status" value="1"/>
</dbReference>
<keyword evidence="3 11" id="KW-0418">Kinase</keyword>
<dbReference type="InterPro" id="IPR011009">
    <property type="entry name" value="Kinase-like_dom_sf"/>
</dbReference>
<sequence>MAVKRIMLKEEERNQVLREIDILFRCRSPYVVSYFGVFFEEGNISICMEYMDCGSWAGIYQQALAPTPTRIPEWILQCISVAVLNGLCYLKTQKVIHRDVKPSNILLNSRGDIKLCDFNVSGNLKGSMAATYIGTARYMAPERIGKSVSYDVRVDVWSLGLVLVELGMASPPYTAAPAAPTTASINNPAGTPTKPARDFSQTPFVLIHKIKNGPPPSLCEEEGFSHTFCSFVKECLRKDPLDRPKPSQLLTHDYILNAPDVRERLTNWIAEHQLGEKAELGRIS</sequence>
<accession>A0A0L0G7U5</accession>
<dbReference type="AlphaFoldDB" id="A0A0L0G7U5"/>
<evidence type="ECO:0000256" key="7">
    <source>
        <dbReference type="ARBA" id="ARBA00049014"/>
    </source>
</evidence>
<feature type="domain" description="Protein kinase" evidence="10">
    <location>
        <begin position="1"/>
        <end position="255"/>
    </location>
</feature>
<comment type="catalytic activity">
    <reaction evidence="9">
        <text>L-tyrosyl-[protein] + ATP = O-phospho-L-tyrosyl-[protein] + ADP + H(+)</text>
        <dbReference type="Rhea" id="RHEA:10596"/>
        <dbReference type="Rhea" id="RHEA-COMP:10136"/>
        <dbReference type="Rhea" id="RHEA-COMP:20101"/>
        <dbReference type="ChEBI" id="CHEBI:15378"/>
        <dbReference type="ChEBI" id="CHEBI:30616"/>
        <dbReference type="ChEBI" id="CHEBI:46858"/>
        <dbReference type="ChEBI" id="CHEBI:61978"/>
        <dbReference type="ChEBI" id="CHEBI:456216"/>
        <dbReference type="EC" id="2.7.12.2"/>
    </reaction>
</comment>
<proteinExistence type="inferred from homology"/>
<evidence type="ECO:0000256" key="9">
    <source>
        <dbReference type="ARBA" id="ARBA00051693"/>
    </source>
</evidence>
<keyword evidence="2" id="KW-0547">Nucleotide-binding</keyword>
<name>A0A0L0G7U5_9EUKA</name>
<evidence type="ECO:0000256" key="8">
    <source>
        <dbReference type="ARBA" id="ARBA00049299"/>
    </source>
</evidence>
<evidence type="ECO:0000313" key="11">
    <source>
        <dbReference type="EMBL" id="KNC84999.1"/>
    </source>
</evidence>
<dbReference type="OrthoDB" id="10252354at2759"/>
<dbReference type="PROSITE" id="PS00108">
    <property type="entry name" value="PROTEIN_KINASE_ST"/>
    <property type="match status" value="1"/>
</dbReference>
<dbReference type="GeneID" id="25903292"/>
<dbReference type="InterPro" id="IPR000719">
    <property type="entry name" value="Prot_kinase_dom"/>
</dbReference>
<reference evidence="11 12" key="1">
    <citation type="submission" date="2011-02" db="EMBL/GenBank/DDBJ databases">
        <title>The Genome Sequence of Sphaeroforma arctica JP610.</title>
        <authorList>
            <consortium name="The Broad Institute Genome Sequencing Platform"/>
            <person name="Russ C."/>
            <person name="Cuomo C."/>
            <person name="Young S.K."/>
            <person name="Zeng Q."/>
            <person name="Gargeya S."/>
            <person name="Alvarado L."/>
            <person name="Berlin A."/>
            <person name="Chapman S.B."/>
            <person name="Chen Z."/>
            <person name="Freedman E."/>
            <person name="Gellesch M."/>
            <person name="Goldberg J."/>
            <person name="Griggs A."/>
            <person name="Gujja S."/>
            <person name="Heilman E."/>
            <person name="Heiman D."/>
            <person name="Howarth C."/>
            <person name="Mehta T."/>
            <person name="Neiman D."/>
            <person name="Pearson M."/>
            <person name="Roberts A."/>
            <person name="Saif S."/>
            <person name="Shea T."/>
            <person name="Shenoy N."/>
            <person name="Sisk P."/>
            <person name="Stolte C."/>
            <person name="Sykes S."/>
            <person name="White J."/>
            <person name="Yandava C."/>
            <person name="Burger G."/>
            <person name="Gray M.W."/>
            <person name="Holland P.W.H."/>
            <person name="King N."/>
            <person name="Lang F.B.F."/>
            <person name="Roger A.J."/>
            <person name="Ruiz-Trillo I."/>
            <person name="Haas B."/>
            <person name="Nusbaum C."/>
            <person name="Birren B."/>
        </authorList>
    </citation>
    <scope>NUCLEOTIDE SEQUENCE [LARGE SCALE GENOMIC DNA]</scope>
    <source>
        <strain evidence="11 12">JP610</strain>
    </source>
</reference>
<dbReference type="PANTHER" id="PTHR48013:SF9">
    <property type="entry name" value="DUAL SPECIFICITY MITOGEN-ACTIVATED PROTEIN KINASE KINASE 5"/>
    <property type="match status" value="1"/>
</dbReference>
<dbReference type="RefSeq" id="XP_014158900.1">
    <property type="nucleotide sequence ID" value="XM_014303425.1"/>
</dbReference>
<dbReference type="Pfam" id="PF00069">
    <property type="entry name" value="Pkinase"/>
    <property type="match status" value="1"/>
</dbReference>
<evidence type="ECO:0000256" key="1">
    <source>
        <dbReference type="ARBA" id="ARBA00022679"/>
    </source>
</evidence>
<evidence type="ECO:0000313" key="12">
    <source>
        <dbReference type="Proteomes" id="UP000054560"/>
    </source>
</evidence>
<comment type="catalytic activity">
    <reaction evidence="8">
        <text>L-threonyl-[protein] + ATP = O-phospho-L-threonyl-[protein] + ADP + H(+)</text>
        <dbReference type="Rhea" id="RHEA:46608"/>
        <dbReference type="Rhea" id="RHEA-COMP:11060"/>
        <dbReference type="Rhea" id="RHEA-COMP:11605"/>
        <dbReference type="ChEBI" id="CHEBI:15378"/>
        <dbReference type="ChEBI" id="CHEBI:30013"/>
        <dbReference type="ChEBI" id="CHEBI:30616"/>
        <dbReference type="ChEBI" id="CHEBI:61977"/>
        <dbReference type="ChEBI" id="CHEBI:456216"/>
        <dbReference type="EC" id="2.7.12.2"/>
    </reaction>
</comment>
<dbReference type="EMBL" id="KQ241726">
    <property type="protein sequence ID" value="KNC84999.1"/>
    <property type="molecule type" value="Genomic_DNA"/>
</dbReference>
<evidence type="ECO:0000259" key="10">
    <source>
        <dbReference type="PROSITE" id="PS50011"/>
    </source>
</evidence>
<dbReference type="Proteomes" id="UP000054560">
    <property type="component" value="Unassembled WGS sequence"/>
</dbReference>
<comment type="catalytic activity">
    <reaction evidence="7">
        <text>L-seryl-[protein] + ATP = O-phospho-L-seryl-[protein] + ADP + H(+)</text>
        <dbReference type="Rhea" id="RHEA:17989"/>
        <dbReference type="Rhea" id="RHEA-COMP:9863"/>
        <dbReference type="Rhea" id="RHEA-COMP:11604"/>
        <dbReference type="ChEBI" id="CHEBI:15378"/>
        <dbReference type="ChEBI" id="CHEBI:29999"/>
        <dbReference type="ChEBI" id="CHEBI:30616"/>
        <dbReference type="ChEBI" id="CHEBI:83421"/>
        <dbReference type="ChEBI" id="CHEBI:456216"/>
        <dbReference type="EC" id="2.7.12.2"/>
    </reaction>
</comment>
<protein>
    <recommendedName>
        <fullName evidence="6">mitogen-activated protein kinase kinase</fullName>
        <ecNumber evidence="6">2.7.12.2</ecNumber>
    </recommendedName>
</protein>
<evidence type="ECO:0000256" key="2">
    <source>
        <dbReference type="ARBA" id="ARBA00022741"/>
    </source>
</evidence>